<proteinExistence type="predicted"/>
<gene>
    <name evidence="12" type="ORF">JP09_005875</name>
</gene>
<dbReference type="SMART" id="SM00448">
    <property type="entry name" value="REC"/>
    <property type="match status" value="1"/>
</dbReference>
<comment type="subcellular location">
    <subcellularLocation>
        <location evidence="1">Cytoplasm</location>
    </subcellularLocation>
</comment>
<evidence type="ECO:0000256" key="4">
    <source>
        <dbReference type="ARBA" id="ARBA00023012"/>
    </source>
</evidence>
<keyword evidence="5" id="KW-0805">Transcription regulation</keyword>
<dbReference type="CDD" id="cd17574">
    <property type="entry name" value="REC_OmpR"/>
    <property type="match status" value="1"/>
</dbReference>
<dbReference type="Pfam" id="PF00486">
    <property type="entry name" value="Trans_reg_C"/>
    <property type="match status" value="1"/>
</dbReference>
<evidence type="ECO:0000256" key="5">
    <source>
        <dbReference type="ARBA" id="ARBA00023015"/>
    </source>
</evidence>
<keyword evidence="3 8" id="KW-0597">Phosphoprotein</keyword>
<evidence type="ECO:0000313" key="12">
    <source>
        <dbReference type="EMBL" id="PPD58317.1"/>
    </source>
</evidence>
<dbReference type="InterPro" id="IPR036388">
    <property type="entry name" value="WH-like_DNA-bd_sf"/>
</dbReference>
<dbReference type="SMART" id="SM00862">
    <property type="entry name" value="Trans_reg_C"/>
    <property type="match status" value="1"/>
</dbReference>
<organism evidence="12 13">
    <name type="scientific">Dehalogenimonas etheniformans</name>
    <dbReference type="NCBI Taxonomy" id="1536648"/>
    <lineage>
        <taxon>Bacteria</taxon>
        <taxon>Bacillati</taxon>
        <taxon>Chloroflexota</taxon>
        <taxon>Dehalococcoidia</taxon>
        <taxon>Dehalococcoidales</taxon>
        <taxon>Dehalococcoidaceae</taxon>
        <taxon>Dehalogenimonas</taxon>
    </lineage>
</organism>
<dbReference type="Gene3D" id="3.40.50.2300">
    <property type="match status" value="1"/>
</dbReference>
<reference evidence="12 13" key="1">
    <citation type="journal article" date="2017" name="ISME J.">
        <title>Grape pomace compost harbors organohalide-respiring Dehalogenimonas species with novel reductive dehalogenase genes.</title>
        <authorList>
            <person name="Yang Y."/>
            <person name="Higgins S.A."/>
            <person name="Yan J."/>
            <person name="Simsir B."/>
            <person name="Chourey K."/>
            <person name="Iyer R."/>
            <person name="Hettich R.L."/>
            <person name="Baldwin B."/>
            <person name="Ogles D.M."/>
            <person name="Loffler F.E."/>
        </authorList>
    </citation>
    <scope>NUCLEOTIDE SEQUENCE [LARGE SCALE GENOMIC DNA]</scope>
    <source>
        <strain evidence="12 13">GP</strain>
    </source>
</reference>
<dbReference type="Proteomes" id="UP000235653">
    <property type="component" value="Unassembled WGS sequence"/>
</dbReference>
<dbReference type="SUPFAM" id="SSF52172">
    <property type="entry name" value="CheY-like"/>
    <property type="match status" value="1"/>
</dbReference>
<feature type="modified residue" description="4-aspartylphosphate" evidence="8">
    <location>
        <position position="68"/>
    </location>
</feature>
<evidence type="ECO:0000256" key="9">
    <source>
        <dbReference type="PROSITE-ProRule" id="PRU01091"/>
    </source>
</evidence>
<dbReference type="GO" id="GO:0032993">
    <property type="term" value="C:protein-DNA complex"/>
    <property type="evidence" value="ECO:0007669"/>
    <property type="project" value="TreeGrafter"/>
</dbReference>
<feature type="DNA-binding region" description="OmpR/PhoB-type" evidence="9">
    <location>
        <begin position="143"/>
        <end position="242"/>
    </location>
</feature>
<feature type="domain" description="OmpR/PhoB-type" evidence="11">
    <location>
        <begin position="143"/>
        <end position="242"/>
    </location>
</feature>
<evidence type="ECO:0000313" key="13">
    <source>
        <dbReference type="Proteomes" id="UP000235653"/>
    </source>
</evidence>
<keyword evidence="6 9" id="KW-0238">DNA-binding</keyword>
<dbReference type="PROSITE" id="PS50110">
    <property type="entry name" value="RESPONSE_REGULATORY"/>
    <property type="match status" value="1"/>
</dbReference>
<dbReference type="Gene3D" id="6.10.250.690">
    <property type="match status" value="1"/>
</dbReference>
<dbReference type="GO" id="GO:0000987">
    <property type="term" value="F:cis-regulatory region sequence-specific DNA binding"/>
    <property type="evidence" value="ECO:0007669"/>
    <property type="project" value="UniProtKB-ARBA"/>
</dbReference>
<dbReference type="PANTHER" id="PTHR48111:SF50">
    <property type="entry name" value="KDP OPERON TRANSCRIPTIONAL REGULATORY PROTEIN KDPE"/>
    <property type="match status" value="1"/>
</dbReference>
<dbReference type="RefSeq" id="WP_102331322.1">
    <property type="nucleotide sequence ID" value="NZ_CP058566.2"/>
</dbReference>
<sequence>MAPPFGLGSLQVLRLMGTKVLIVDDDPVIIKFLRANLKMEGWDVLTASNGSQALIVMEEELPELVILDIMMPGIDGYDVIRNLRKWTQVPILVLSARGELSDKVTCLNIGADDYLTKPFGIEELIARVHAVLRRFKALDAAPSLPVQAGPVRLDPAKRRIYVESNEIRLTPTEYMLLKELVFNADKVITQDNLLAKVWGNEYINERQYLHVFIGKLRAKIEKDPANPRIIETVPGIGYMYRVFISNSSDHQNP</sequence>
<evidence type="ECO:0000256" key="7">
    <source>
        <dbReference type="ARBA" id="ARBA00023163"/>
    </source>
</evidence>
<dbReference type="GO" id="GO:0045893">
    <property type="term" value="P:positive regulation of DNA-templated transcription"/>
    <property type="evidence" value="ECO:0007669"/>
    <property type="project" value="UniProtKB-ARBA"/>
</dbReference>
<dbReference type="GO" id="GO:0000156">
    <property type="term" value="F:phosphorelay response regulator activity"/>
    <property type="evidence" value="ECO:0007669"/>
    <property type="project" value="TreeGrafter"/>
</dbReference>
<dbReference type="GO" id="GO:0042802">
    <property type="term" value="F:identical protein binding"/>
    <property type="evidence" value="ECO:0007669"/>
    <property type="project" value="UniProtKB-ARBA"/>
</dbReference>
<keyword evidence="4" id="KW-0902">Two-component regulatory system</keyword>
<dbReference type="InterPro" id="IPR039420">
    <property type="entry name" value="WalR-like"/>
</dbReference>
<dbReference type="PANTHER" id="PTHR48111">
    <property type="entry name" value="REGULATOR OF RPOS"/>
    <property type="match status" value="1"/>
</dbReference>
<keyword evidence="7" id="KW-0804">Transcription</keyword>
<evidence type="ECO:0000256" key="8">
    <source>
        <dbReference type="PROSITE-ProRule" id="PRU00169"/>
    </source>
</evidence>
<protein>
    <submittedName>
        <fullName evidence="12">DNA-binding response regulator</fullName>
    </submittedName>
</protein>
<dbReference type="PROSITE" id="PS51755">
    <property type="entry name" value="OMPR_PHOB"/>
    <property type="match status" value="1"/>
</dbReference>
<dbReference type="InterPro" id="IPR001867">
    <property type="entry name" value="OmpR/PhoB-type_DNA-bd"/>
</dbReference>
<dbReference type="AlphaFoldDB" id="A0A2P5P7P4"/>
<accession>A0A2P5P7P4</accession>
<dbReference type="GO" id="GO:0005829">
    <property type="term" value="C:cytosol"/>
    <property type="evidence" value="ECO:0007669"/>
    <property type="project" value="TreeGrafter"/>
</dbReference>
<feature type="domain" description="Response regulatory" evidence="10">
    <location>
        <begin position="19"/>
        <end position="132"/>
    </location>
</feature>
<evidence type="ECO:0000259" key="11">
    <source>
        <dbReference type="PROSITE" id="PS51755"/>
    </source>
</evidence>
<dbReference type="CDD" id="cd00383">
    <property type="entry name" value="trans_reg_C"/>
    <property type="match status" value="1"/>
</dbReference>
<dbReference type="Pfam" id="PF00072">
    <property type="entry name" value="Response_reg"/>
    <property type="match status" value="1"/>
</dbReference>
<evidence type="ECO:0000256" key="2">
    <source>
        <dbReference type="ARBA" id="ARBA00022490"/>
    </source>
</evidence>
<dbReference type="InterPro" id="IPR001789">
    <property type="entry name" value="Sig_transdc_resp-reg_receiver"/>
</dbReference>
<keyword evidence="2" id="KW-0963">Cytoplasm</keyword>
<comment type="caution">
    <text evidence="12">The sequence shown here is derived from an EMBL/GenBank/DDBJ whole genome shotgun (WGS) entry which is preliminary data.</text>
</comment>
<evidence type="ECO:0000256" key="1">
    <source>
        <dbReference type="ARBA" id="ARBA00004496"/>
    </source>
</evidence>
<evidence type="ECO:0000259" key="10">
    <source>
        <dbReference type="PROSITE" id="PS50110"/>
    </source>
</evidence>
<dbReference type="FunFam" id="3.40.50.2300:FF:000021">
    <property type="entry name" value="Two-component system response regulator KdpE"/>
    <property type="match status" value="1"/>
</dbReference>
<dbReference type="InterPro" id="IPR011006">
    <property type="entry name" value="CheY-like_superfamily"/>
</dbReference>
<dbReference type="Gene3D" id="1.10.10.10">
    <property type="entry name" value="Winged helix-like DNA-binding domain superfamily/Winged helix DNA-binding domain"/>
    <property type="match status" value="1"/>
</dbReference>
<name>A0A2P5P7P4_9CHLR</name>
<dbReference type="EMBL" id="JQAN02000009">
    <property type="protein sequence ID" value="PPD58317.1"/>
    <property type="molecule type" value="Genomic_DNA"/>
</dbReference>
<keyword evidence="13" id="KW-1185">Reference proteome</keyword>
<evidence type="ECO:0000256" key="3">
    <source>
        <dbReference type="ARBA" id="ARBA00022553"/>
    </source>
</evidence>
<evidence type="ECO:0000256" key="6">
    <source>
        <dbReference type="ARBA" id="ARBA00023125"/>
    </source>
</evidence>